<evidence type="ECO:0000256" key="1">
    <source>
        <dbReference type="ARBA" id="ARBA00004123"/>
    </source>
</evidence>
<evidence type="ECO:0000256" key="12">
    <source>
        <dbReference type="ARBA" id="ARBA00032533"/>
    </source>
</evidence>
<dbReference type="Proteomes" id="UP001430953">
    <property type="component" value="Unassembled WGS sequence"/>
</dbReference>
<comment type="pathway">
    <text evidence="2">Protein modification; protein sumoylation.</text>
</comment>
<protein>
    <recommendedName>
        <fullName evidence="4">E3 SUMO-protein ligase NSE2</fullName>
    </recommendedName>
    <alternativeName>
        <fullName evidence="11">E3 SUMO-protein transferase NSE2</fullName>
    </alternativeName>
    <alternativeName>
        <fullName evidence="12">Non-structural maintenance of chromosomes element 2 homolog</fullName>
    </alternativeName>
</protein>
<evidence type="ECO:0000256" key="14">
    <source>
        <dbReference type="SAM" id="Coils"/>
    </source>
</evidence>
<evidence type="ECO:0000256" key="6">
    <source>
        <dbReference type="ARBA" id="ARBA00022723"/>
    </source>
</evidence>
<evidence type="ECO:0000259" key="15">
    <source>
        <dbReference type="PROSITE" id="PS51044"/>
    </source>
</evidence>
<dbReference type="SUPFAM" id="SSF57850">
    <property type="entry name" value="RING/U-box"/>
    <property type="match status" value="1"/>
</dbReference>
<evidence type="ECO:0000313" key="17">
    <source>
        <dbReference type="Proteomes" id="UP001430953"/>
    </source>
</evidence>
<dbReference type="InterPro" id="IPR013083">
    <property type="entry name" value="Znf_RING/FYVE/PHD"/>
</dbReference>
<evidence type="ECO:0000256" key="10">
    <source>
        <dbReference type="ARBA" id="ARBA00023242"/>
    </source>
</evidence>
<keyword evidence="17" id="KW-1185">Reference proteome</keyword>
<dbReference type="Pfam" id="PF11789">
    <property type="entry name" value="zf-Nse"/>
    <property type="match status" value="1"/>
</dbReference>
<evidence type="ECO:0000256" key="3">
    <source>
        <dbReference type="ARBA" id="ARBA00008212"/>
    </source>
</evidence>
<dbReference type="GO" id="GO:0061665">
    <property type="term" value="F:SUMO ligase activity"/>
    <property type="evidence" value="ECO:0007669"/>
    <property type="project" value="TreeGrafter"/>
</dbReference>
<comment type="similarity">
    <text evidence="3">Belongs to the NSE2 family.</text>
</comment>
<comment type="caution">
    <text evidence="16">The sequence shown here is derived from an EMBL/GenBank/DDBJ whole genome shotgun (WGS) entry which is preliminary data.</text>
</comment>
<accession>A0AAW2G1V4</accession>
<dbReference type="GO" id="GO:0008270">
    <property type="term" value="F:zinc ion binding"/>
    <property type="evidence" value="ECO:0007669"/>
    <property type="project" value="UniProtKB-KW"/>
</dbReference>
<gene>
    <name evidence="16" type="ORF">PUN28_008633</name>
</gene>
<keyword evidence="9" id="KW-0862">Zinc</keyword>
<evidence type="ECO:0000256" key="13">
    <source>
        <dbReference type="PROSITE-ProRule" id="PRU00452"/>
    </source>
</evidence>
<proteinExistence type="inferred from homology"/>
<dbReference type="GO" id="GO:0000724">
    <property type="term" value="P:double-strand break repair via homologous recombination"/>
    <property type="evidence" value="ECO:0007669"/>
    <property type="project" value="InterPro"/>
</dbReference>
<dbReference type="PROSITE" id="PS51044">
    <property type="entry name" value="ZF_SP_RING"/>
    <property type="match status" value="1"/>
</dbReference>
<dbReference type="PANTHER" id="PTHR21330:SF1">
    <property type="entry name" value="E3 SUMO-PROTEIN LIGASE NSE2"/>
    <property type="match status" value="1"/>
</dbReference>
<comment type="subcellular location">
    <subcellularLocation>
        <location evidence="1">Nucleus</location>
    </subcellularLocation>
</comment>
<evidence type="ECO:0000313" key="16">
    <source>
        <dbReference type="EMBL" id="KAL0121034.1"/>
    </source>
</evidence>
<evidence type="ECO:0000256" key="5">
    <source>
        <dbReference type="ARBA" id="ARBA00022679"/>
    </source>
</evidence>
<evidence type="ECO:0000256" key="8">
    <source>
        <dbReference type="ARBA" id="ARBA00022786"/>
    </source>
</evidence>
<keyword evidence="14" id="KW-0175">Coiled coil</keyword>
<dbReference type="GO" id="GO:0030915">
    <property type="term" value="C:Smc5-Smc6 complex"/>
    <property type="evidence" value="ECO:0007669"/>
    <property type="project" value="InterPro"/>
</dbReference>
<keyword evidence="8" id="KW-0833">Ubl conjugation pathway</keyword>
<keyword evidence="5" id="KW-0808">Transferase</keyword>
<dbReference type="AlphaFoldDB" id="A0AAW2G1V4"/>
<sequence>MTQSSDLTDELDDCFLKTAGNIIKYYDDEESRKKLLKNLRETLEENCIQVTKIKAANEIKEHLQFDNMSELEKDVKNLTQEYRKALSEIKVNPAEDKRLIAHNRQVNDLIQAIKAASNNDLDNTDTDLRLTSSEINVIDPISKTRMTDPVRNAACGHVYDKESLVAMLKKNPNTRCPVVGCTNTDYIVLSQCRFDIVTKTYLENNPA</sequence>
<dbReference type="InterPro" id="IPR026846">
    <property type="entry name" value="Nse2(Mms21)"/>
</dbReference>
<dbReference type="GO" id="GO:0005634">
    <property type="term" value="C:nucleus"/>
    <property type="evidence" value="ECO:0007669"/>
    <property type="project" value="UniProtKB-SubCell"/>
</dbReference>
<evidence type="ECO:0000256" key="2">
    <source>
        <dbReference type="ARBA" id="ARBA00004718"/>
    </source>
</evidence>
<keyword evidence="10" id="KW-0539">Nucleus</keyword>
<feature type="domain" description="SP-RING-type" evidence="15">
    <location>
        <begin position="124"/>
        <end position="207"/>
    </location>
</feature>
<reference evidence="16 17" key="1">
    <citation type="submission" date="2023-03" db="EMBL/GenBank/DDBJ databases">
        <title>High recombination rates correlate with genetic variation in Cardiocondyla obscurior ants.</title>
        <authorList>
            <person name="Errbii M."/>
        </authorList>
    </citation>
    <scope>NUCLEOTIDE SEQUENCE [LARGE SCALE GENOMIC DNA]</scope>
    <source>
        <strain evidence="16">Alpha-2009</strain>
        <tissue evidence="16">Whole body</tissue>
    </source>
</reference>
<dbReference type="PANTHER" id="PTHR21330">
    <property type="entry name" value="E3 SUMO-PROTEIN LIGASE NSE2"/>
    <property type="match status" value="1"/>
</dbReference>
<dbReference type="CDD" id="cd16651">
    <property type="entry name" value="SPL-RING_NSE2"/>
    <property type="match status" value="1"/>
</dbReference>
<dbReference type="EMBL" id="JADYXP020000007">
    <property type="protein sequence ID" value="KAL0121034.1"/>
    <property type="molecule type" value="Genomic_DNA"/>
</dbReference>
<name>A0AAW2G1V4_9HYME</name>
<dbReference type="Gene3D" id="3.30.40.10">
    <property type="entry name" value="Zinc/RING finger domain, C3HC4 (zinc finger)"/>
    <property type="match status" value="1"/>
</dbReference>
<keyword evidence="7 13" id="KW-0863">Zinc-finger</keyword>
<keyword evidence="6" id="KW-0479">Metal-binding</keyword>
<feature type="coiled-coil region" evidence="14">
    <location>
        <begin position="26"/>
        <end position="119"/>
    </location>
</feature>
<dbReference type="GO" id="GO:0016925">
    <property type="term" value="P:protein sumoylation"/>
    <property type="evidence" value="ECO:0007669"/>
    <property type="project" value="TreeGrafter"/>
</dbReference>
<evidence type="ECO:0000256" key="7">
    <source>
        <dbReference type="ARBA" id="ARBA00022771"/>
    </source>
</evidence>
<evidence type="ECO:0000256" key="9">
    <source>
        <dbReference type="ARBA" id="ARBA00022833"/>
    </source>
</evidence>
<evidence type="ECO:0000256" key="11">
    <source>
        <dbReference type="ARBA" id="ARBA00031731"/>
    </source>
</evidence>
<dbReference type="InterPro" id="IPR004181">
    <property type="entry name" value="Znf_MIZ"/>
</dbReference>
<organism evidence="16 17">
    <name type="scientific">Cardiocondyla obscurior</name>
    <dbReference type="NCBI Taxonomy" id="286306"/>
    <lineage>
        <taxon>Eukaryota</taxon>
        <taxon>Metazoa</taxon>
        <taxon>Ecdysozoa</taxon>
        <taxon>Arthropoda</taxon>
        <taxon>Hexapoda</taxon>
        <taxon>Insecta</taxon>
        <taxon>Pterygota</taxon>
        <taxon>Neoptera</taxon>
        <taxon>Endopterygota</taxon>
        <taxon>Hymenoptera</taxon>
        <taxon>Apocrita</taxon>
        <taxon>Aculeata</taxon>
        <taxon>Formicoidea</taxon>
        <taxon>Formicidae</taxon>
        <taxon>Myrmicinae</taxon>
        <taxon>Cardiocondyla</taxon>
    </lineage>
</organism>
<evidence type="ECO:0000256" key="4">
    <source>
        <dbReference type="ARBA" id="ARBA00020923"/>
    </source>
</evidence>